<evidence type="ECO:0000256" key="4">
    <source>
        <dbReference type="ARBA" id="ARBA00022989"/>
    </source>
</evidence>
<evidence type="ECO:0000256" key="6">
    <source>
        <dbReference type="SAM" id="Phobius"/>
    </source>
</evidence>
<evidence type="ECO:0000313" key="8">
    <source>
        <dbReference type="Proteomes" id="UP000001819"/>
    </source>
</evidence>
<dbReference type="InterPro" id="IPR020846">
    <property type="entry name" value="MFS_dom"/>
</dbReference>
<gene>
    <name evidence="9" type="primary">LOC117185101</name>
</gene>
<dbReference type="GO" id="GO:0022857">
    <property type="term" value="F:transmembrane transporter activity"/>
    <property type="evidence" value="ECO:0007669"/>
    <property type="project" value="InterPro"/>
</dbReference>
<feature type="transmembrane region" description="Helical" evidence="6">
    <location>
        <begin position="294"/>
        <end position="316"/>
    </location>
</feature>
<keyword evidence="2" id="KW-0813">Transport</keyword>
<dbReference type="InterPro" id="IPR005829">
    <property type="entry name" value="Sugar_transporter_CS"/>
</dbReference>
<dbReference type="RefSeq" id="XP_033240840.1">
    <property type="nucleotide sequence ID" value="XM_033384949.1"/>
</dbReference>
<dbReference type="Pfam" id="PF07690">
    <property type="entry name" value="MFS_1"/>
    <property type="match status" value="1"/>
</dbReference>
<feature type="transmembrane region" description="Helical" evidence="6">
    <location>
        <begin position="172"/>
        <end position="194"/>
    </location>
</feature>
<dbReference type="KEGG" id="dpo:117185101"/>
<name>A0A6I8WBQ5_DROPS</name>
<dbReference type="SUPFAM" id="SSF103473">
    <property type="entry name" value="MFS general substrate transporter"/>
    <property type="match status" value="1"/>
</dbReference>
<feature type="transmembrane region" description="Helical" evidence="6">
    <location>
        <begin position="116"/>
        <end position="133"/>
    </location>
</feature>
<proteinExistence type="predicted"/>
<feature type="transmembrane region" description="Helical" evidence="6">
    <location>
        <begin position="200"/>
        <end position="222"/>
    </location>
</feature>
<feature type="transmembrane region" description="Helical" evidence="6">
    <location>
        <begin position="89"/>
        <end position="109"/>
    </location>
</feature>
<dbReference type="PRINTS" id="PR01035">
    <property type="entry name" value="TCRTETA"/>
</dbReference>
<evidence type="ECO:0000259" key="7">
    <source>
        <dbReference type="PROSITE" id="PS50850"/>
    </source>
</evidence>
<dbReference type="GO" id="GO:0016020">
    <property type="term" value="C:membrane"/>
    <property type="evidence" value="ECO:0007669"/>
    <property type="project" value="UniProtKB-SubCell"/>
</dbReference>
<keyword evidence="8" id="KW-1185">Reference proteome</keyword>
<reference evidence="9" key="1">
    <citation type="submission" date="2025-08" db="UniProtKB">
        <authorList>
            <consortium name="RefSeq"/>
        </authorList>
    </citation>
    <scope>IDENTIFICATION</scope>
    <source>
        <strain evidence="9">MV-25-SWS-2005</strain>
        <tissue evidence="9">Whole body</tissue>
    </source>
</reference>
<keyword evidence="5 6" id="KW-0472">Membrane</keyword>
<feature type="transmembrane region" description="Helical" evidence="6">
    <location>
        <begin position="347"/>
        <end position="370"/>
    </location>
</feature>
<dbReference type="AlphaFoldDB" id="A0A6I8WBQ5"/>
<organism evidence="8 9">
    <name type="scientific">Drosophila pseudoobscura pseudoobscura</name>
    <name type="common">Fruit fly</name>
    <dbReference type="NCBI Taxonomy" id="46245"/>
    <lineage>
        <taxon>Eukaryota</taxon>
        <taxon>Metazoa</taxon>
        <taxon>Ecdysozoa</taxon>
        <taxon>Arthropoda</taxon>
        <taxon>Hexapoda</taxon>
        <taxon>Insecta</taxon>
        <taxon>Pterygota</taxon>
        <taxon>Neoptera</taxon>
        <taxon>Endopterygota</taxon>
        <taxon>Diptera</taxon>
        <taxon>Brachycera</taxon>
        <taxon>Muscomorpha</taxon>
        <taxon>Ephydroidea</taxon>
        <taxon>Drosophilidae</taxon>
        <taxon>Drosophila</taxon>
        <taxon>Sophophora</taxon>
    </lineage>
</organism>
<dbReference type="PROSITE" id="PS50850">
    <property type="entry name" value="MFS"/>
    <property type="match status" value="1"/>
</dbReference>
<evidence type="ECO:0000256" key="3">
    <source>
        <dbReference type="ARBA" id="ARBA00022692"/>
    </source>
</evidence>
<feature type="transmembrane region" description="Helical" evidence="6">
    <location>
        <begin position="420"/>
        <end position="441"/>
    </location>
</feature>
<feature type="transmembrane region" description="Helical" evidence="6">
    <location>
        <begin position="50"/>
        <end position="69"/>
    </location>
</feature>
<dbReference type="PROSITE" id="PS00216">
    <property type="entry name" value="SUGAR_TRANSPORT_1"/>
    <property type="match status" value="1"/>
</dbReference>
<evidence type="ECO:0000313" key="9">
    <source>
        <dbReference type="RefSeq" id="XP_033240840.1"/>
    </source>
</evidence>
<dbReference type="InParanoid" id="A0A6I8WBQ5"/>
<evidence type="ECO:0000256" key="5">
    <source>
        <dbReference type="ARBA" id="ARBA00023136"/>
    </source>
</evidence>
<evidence type="ECO:0000256" key="1">
    <source>
        <dbReference type="ARBA" id="ARBA00004141"/>
    </source>
</evidence>
<keyword evidence="4 6" id="KW-1133">Transmembrane helix</keyword>
<dbReference type="PANTHER" id="PTHR23504">
    <property type="entry name" value="MAJOR FACILITATOR SUPERFAMILY DOMAIN-CONTAINING PROTEIN 10"/>
    <property type="match status" value="1"/>
</dbReference>
<comment type="subcellular location">
    <subcellularLocation>
        <location evidence="1">Membrane</location>
        <topology evidence="1">Multi-pass membrane protein</topology>
    </subcellularLocation>
</comment>
<dbReference type="InterPro" id="IPR001958">
    <property type="entry name" value="Tet-R_TetA/multi-R_MdtG-like"/>
</dbReference>
<feature type="domain" description="Major facilitator superfamily (MFS) profile" evidence="7">
    <location>
        <begin position="49"/>
        <end position="445"/>
    </location>
</feature>
<accession>A0A6I8WBQ5</accession>
<dbReference type="Gene3D" id="1.20.1250.20">
    <property type="entry name" value="MFS general substrate transporter like domains"/>
    <property type="match status" value="1"/>
</dbReference>
<dbReference type="InterPro" id="IPR036259">
    <property type="entry name" value="MFS_trans_sf"/>
</dbReference>
<feature type="transmembrane region" description="Helical" evidence="6">
    <location>
        <begin position="139"/>
        <end position="160"/>
    </location>
</feature>
<feature type="transmembrane region" description="Helical" evidence="6">
    <location>
        <begin position="391"/>
        <end position="408"/>
    </location>
</feature>
<dbReference type="InterPro" id="IPR011701">
    <property type="entry name" value="MFS"/>
</dbReference>
<dbReference type="Proteomes" id="UP000001819">
    <property type="component" value="Chromosome X"/>
</dbReference>
<dbReference type="PANTHER" id="PTHR23504:SF1">
    <property type="entry name" value="GH21943P-RELATED"/>
    <property type="match status" value="1"/>
</dbReference>
<sequence length="466" mass="50655">MWGVKIAFTTRSVKFSRRHFSRYSLAMFRSNWKKRLIGAIPQSGIGKPRLSHALIVTFVHYFSWGLLTVPSMVKLNERFADRAFLIDGLIYGTRGTLAFIAAPLMGALSDIWGRKPLMLIAVVTTYSPIPMMIIKDWWFFAMIMISGLFGAVYSTVLAYVADVTSQEERSKAYGLTSATYAASMVLSPALGSLLMDKYGLPVAVSVAAATGLMNILFIWVALPESLPRQKEQEHAMDIAWVGAHPFYALRMLGKNKTLLRISLIVVLSSWPEAGEESCVPLYLTLNMGFGNVEVSVLVGLVAVLGIAANVTLALLINVLGAKGTIISGLVLEMCQLLLYGLGSQKWMMWMAGIMAATGTIRASACTVFSSMFSHPQNHGAVQGIMSGMMELSEGLGPAVFGILFYAFNRDLNGKHSSQNGVPFVAGAISVLLAIILAKLLVEDVDKQKVYKSSGIVDEMKPLTGTE</sequence>
<protein>
    <submittedName>
        <fullName evidence="9">Hippocampus abundant transcript-like protein 1</fullName>
    </submittedName>
</protein>
<evidence type="ECO:0000256" key="2">
    <source>
        <dbReference type="ARBA" id="ARBA00022448"/>
    </source>
</evidence>
<keyword evidence="3 6" id="KW-0812">Transmembrane</keyword>